<name>A0A7K1SYW6_9SPHI</name>
<dbReference type="PANTHER" id="PTHR22916:SF3">
    <property type="entry name" value="UDP-GLCNAC:BETAGAL BETA-1,3-N-ACETYLGLUCOSAMINYLTRANSFERASE-LIKE PROTEIN 1"/>
    <property type="match status" value="1"/>
</dbReference>
<dbReference type="Pfam" id="PF00535">
    <property type="entry name" value="Glycos_transf_2"/>
    <property type="match status" value="1"/>
</dbReference>
<accession>A0A7K1SYW6</accession>
<protein>
    <submittedName>
        <fullName evidence="3">Glycosyltransferase</fullName>
    </submittedName>
</protein>
<dbReference type="Gene3D" id="3.90.550.10">
    <property type="entry name" value="Spore Coat Polysaccharide Biosynthesis Protein SpsA, Chain A"/>
    <property type="match status" value="1"/>
</dbReference>
<gene>
    <name evidence="3" type="ORF">GO621_11875</name>
</gene>
<keyword evidence="1" id="KW-0812">Transmembrane</keyword>
<dbReference type="InterPro" id="IPR001173">
    <property type="entry name" value="Glyco_trans_2-like"/>
</dbReference>
<dbReference type="AlphaFoldDB" id="A0A7K1SYW6"/>
<comment type="caution">
    <text evidence="3">The sequence shown here is derived from an EMBL/GenBank/DDBJ whole genome shotgun (WGS) entry which is preliminary data.</text>
</comment>
<dbReference type="Proteomes" id="UP000462014">
    <property type="component" value="Unassembled WGS sequence"/>
</dbReference>
<dbReference type="EMBL" id="WPIK01000009">
    <property type="protein sequence ID" value="MVN22230.1"/>
    <property type="molecule type" value="Genomic_DNA"/>
</dbReference>
<feature type="domain" description="Glycosyltransferase 2-like" evidence="2">
    <location>
        <begin position="6"/>
        <end position="133"/>
    </location>
</feature>
<dbReference type="SUPFAM" id="SSF53448">
    <property type="entry name" value="Nucleotide-diphospho-sugar transferases"/>
    <property type="match status" value="1"/>
</dbReference>
<organism evidence="3 4">
    <name type="scientific">Mucilaginibacter arboris</name>
    <dbReference type="NCBI Taxonomy" id="2682090"/>
    <lineage>
        <taxon>Bacteria</taxon>
        <taxon>Pseudomonadati</taxon>
        <taxon>Bacteroidota</taxon>
        <taxon>Sphingobacteriia</taxon>
        <taxon>Sphingobacteriales</taxon>
        <taxon>Sphingobacteriaceae</taxon>
        <taxon>Mucilaginibacter</taxon>
    </lineage>
</organism>
<dbReference type="RefSeq" id="WP_157567263.1">
    <property type="nucleotide sequence ID" value="NZ_WPIK01000009.1"/>
</dbReference>
<evidence type="ECO:0000313" key="3">
    <source>
        <dbReference type="EMBL" id="MVN22230.1"/>
    </source>
</evidence>
<feature type="transmembrane region" description="Helical" evidence="1">
    <location>
        <begin position="295"/>
        <end position="318"/>
    </location>
</feature>
<evidence type="ECO:0000259" key="2">
    <source>
        <dbReference type="Pfam" id="PF00535"/>
    </source>
</evidence>
<proteinExistence type="predicted"/>
<evidence type="ECO:0000313" key="4">
    <source>
        <dbReference type="Proteomes" id="UP000462014"/>
    </source>
</evidence>
<keyword evidence="3" id="KW-0808">Transferase</keyword>
<keyword evidence="1" id="KW-0472">Membrane</keyword>
<dbReference type="CDD" id="cd00761">
    <property type="entry name" value="Glyco_tranf_GTA_type"/>
    <property type="match status" value="1"/>
</dbReference>
<dbReference type="PANTHER" id="PTHR22916">
    <property type="entry name" value="GLYCOSYLTRANSFERASE"/>
    <property type="match status" value="1"/>
</dbReference>
<keyword evidence="4" id="KW-1185">Reference proteome</keyword>
<evidence type="ECO:0000256" key="1">
    <source>
        <dbReference type="SAM" id="Phobius"/>
    </source>
</evidence>
<sequence>MVELVSVIIPNYNHARYLNQRIDSVLHQTYQNFEVIILDDCSTDDSKIVIEQYRNNPQIKHIIYNEKNSGSTFLQWEKGIALANGDYIWIAESDDYADKNFLESLTQTLNNNTNIGLAYCGSNMVDENGKSIGKLIQEIPNNQDGYYLNNGYDECRDAFFFHPIVPNASAVVFKKENFYKVDASFKQYKICGDWQFWIDICFDNYIAYFPECLNYFRQSNTSVSRSDHYRKDTYKIFLLEKLKVGLYAYKKVGNNIPLKHKVKYTDIYLFSVLLETSRKRIFLTRPEIVFITKSLFYLSPTAILVFFKSLTDVCLFGLRKVNRKIREKMMLKTA</sequence>
<dbReference type="GO" id="GO:0016758">
    <property type="term" value="F:hexosyltransferase activity"/>
    <property type="evidence" value="ECO:0007669"/>
    <property type="project" value="UniProtKB-ARBA"/>
</dbReference>
<reference evidence="3 4" key="1">
    <citation type="submission" date="2019-12" db="EMBL/GenBank/DDBJ databases">
        <title>Mucilaginibacter sp. HMF7410 genome sequencing and assembly.</title>
        <authorList>
            <person name="Kang H."/>
            <person name="Cha I."/>
            <person name="Kim H."/>
            <person name="Joh K."/>
        </authorList>
    </citation>
    <scope>NUCLEOTIDE SEQUENCE [LARGE SCALE GENOMIC DNA]</scope>
    <source>
        <strain evidence="3 4">HMF7410</strain>
    </source>
</reference>
<keyword evidence="1" id="KW-1133">Transmembrane helix</keyword>
<dbReference type="InterPro" id="IPR029044">
    <property type="entry name" value="Nucleotide-diphossugar_trans"/>
</dbReference>